<proteinExistence type="predicted"/>
<keyword evidence="3" id="KW-1185">Reference proteome</keyword>
<sequence>MDACKLDKNVFVCPQRDFTTAKVTKMKEHLIGDCTNSVEYALMFDEDAVGRAPHKTGKKKKVNADEIADSTDDENEPSTSKRKRSEEPEDRVKIKRKRIILSDSEEEIPTVKGRQKKGRRSDEGSSRKGKGRQL</sequence>
<evidence type="ECO:0000256" key="1">
    <source>
        <dbReference type="SAM" id="MobiDB-lite"/>
    </source>
</evidence>
<dbReference type="Proteomes" id="UP000054270">
    <property type="component" value="Unassembled WGS sequence"/>
</dbReference>
<organism evidence="2 3">
    <name type="scientific">Hypholoma sublateritium (strain FD-334 SS-4)</name>
    <dbReference type="NCBI Taxonomy" id="945553"/>
    <lineage>
        <taxon>Eukaryota</taxon>
        <taxon>Fungi</taxon>
        <taxon>Dikarya</taxon>
        <taxon>Basidiomycota</taxon>
        <taxon>Agaricomycotina</taxon>
        <taxon>Agaricomycetes</taxon>
        <taxon>Agaricomycetidae</taxon>
        <taxon>Agaricales</taxon>
        <taxon>Agaricineae</taxon>
        <taxon>Strophariaceae</taxon>
        <taxon>Hypholoma</taxon>
    </lineage>
</organism>
<feature type="compositionally biased region" description="Acidic residues" evidence="1">
    <location>
        <begin position="66"/>
        <end position="76"/>
    </location>
</feature>
<name>A0A0D2Q8D8_HYPSF</name>
<feature type="region of interest" description="Disordered" evidence="1">
    <location>
        <begin position="50"/>
        <end position="134"/>
    </location>
</feature>
<evidence type="ECO:0000313" key="2">
    <source>
        <dbReference type="EMBL" id="KJA27985.1"/>
    </source>
</evidence>
<feature type="compositionally biased region" description="Basic residues" evidence="1">
    <location>
        <begin position="52"/>
        <end position="61"/>
    </location>
</feature>
<gene>
    <name evidence="2" type="ORF">HYPSUDRAFT_34244</name>
</gene>
<reference evidence="3" key="1">
    <citation type="submission" date="2014-04" db="EMBL/GenBank/DDBJ databases">
        <title>Evolutionary Origins and Diversification of the Mycorrhizal Mutualists.</title>
        <authorList>
            <consortium name="DOE Joint Genome Institute"/>
            <consortium name="Mycorrhizal Genomics Consortium"/>
            <person name="Kohler A."/>
            <person name="Kuo A."/>
            <person name="Nagy L.G."/>
            <person name="Floudas D."/>
            <person name="Copeland A."/>
            <person name="Barry K.W."/>
            <person name="Cichocki N."/>
            <person name="Veneault-Fourrey C."/>
            <person name="LaButti K."/>
            <person name="Lindquist E.A."/>
            <person name="Lipzen A."/>
            <person name="Lundell T."/>
            <person name="Morin E."/>
            <person name="Murat C."/>
            <person name="Riley R."/>
            <person name="Ohm R."/>
            <person name="Sun H."/>
            <person name="Tunlid A."/>
            <person name="Henrissat B."/>
            <person name="Grigoriev I.V."/>
            <person name="Hibbett D.S."/>
            <person name="Martin F."/>
        </authorList>
    </citation>
    <scope>NUCLEOTIDE SEQUENCE [LARGE SCALE GENOMIC DNA]</scope>
    <source>
        <strain evidence="3">FD-334 SS-4</strain>
    </source>
</reference>
<protein>
    <submittedName>
        <fullName evidence="2">Uncharacterized protein</fullName>
    </submittedName>
</protein>
<evidence type="ECO:0000313" key="3">
    <source>
        <dbReference type="Proteomes" id="UP000054270"/>
    </source>
</evidence>
<accession>A0A0D2Q8D8</accession>
<dbReference type="EMBL" id="KN817522">
    <property type="protein sequence ID" value="KJA27985.1"/>
    <property type="molecule type" value="Genomic_DNA"/>
</dbReference>
<dbReference type="AlphaFoldDB" id="A0A0D2Q8D8"/>